<dbReference type="EC" id="3.4.13.19" evidence="1"/>
<comment type="similarity">
    <text evidence="1">Belongs to the metallo-dependent hydrolases superfamily. Peptidase M19 family.</text>
</comment>
<keyword evidence="1" id="KW-0336">GPI-anchor</keyword>
<keyword evidence="1" id="KW-0224">Dipeptidase</keyword>
<evidence type="ECO:0000256" key="2">
    <source>
        <dbReference type="SAM" id="Phobius"/>
    </source>
</evidence>
<keyword evidence="1" id="KW-0325">Glycoprotein</keyword>
<comment type="subunit">
    <text evidence="1">Homodimer; disulfide-linked.</text>
</comment>
<organism evidence="3 4">
    <name type="scientific">Clunio marinus</name>
    <dbReference type="NCBI Taxonomy" id="568069"/>
    <lineage>
        <taxon>Eukaryota</taxon>
        <taxon>Metazoa</taxon>
        <taxon>Ecdysozoa</taxon>
        <taxon>Arthropoda</taxon>
        <taxon>Hexapoda</taxon>
        <taxon>Insecta</taxon>
        <taxon>Pterygota</taxon>
        <taxon>Neoptera</taxon>
        <taxon>Endopterygota</taxon>
        <taxon>Diptera</taxon>
        <taxon>Nematocera</taxon>
        <taxon>Chironomoidea</taxon>
        <taxon>Chironomidae</taxon>
        <taxon>Clunio</taxon>
    </lineage>
</organism>
<name>A0A1J1J8S3_9DIPT</name>
<keyword evidence="1" id="KW-1015">Disulfide bond</keyword>
<dbReference type="GO" id="GO:0006508">
    <property type="term" value="P:proteolysis"/>
    <property type="evidence" value="ECO:0007669"/>
    <property type="project" value="UniProtKB-KW"/>
</dbReference>
<accession>A0A1J1J8S3</accession>
<evidence type="ECO:0000256" key="1">
    <source>
        <dbReference type="RuleBase" id="RU341113"/>
    </source>
</evidence>
<feature type="transmembrane region" description="Helical" evidence="2">
    <location>
        <begin position="75"/>
        <end position="96"/>
    </location>
</feature>
<dbReference type="EMBL" id="CVRI01000070">
    <property type="protein sequence ID" value="CRL07329.1"/>
    <property type="molecule type" value="Genomic_DNA"/>
</dbReference>
<comment type="subcellular location">
    <subcellularLocation>
        <location evidence="1">Membrane</location>
        <topology evidence="1">Lipid-anchor</topology>
        <topology evidence="1">GPI-anchor</topology>
    </subcellularLocation>
</comment>
<comment type="cofactor">
    <cofactor evidence="1">
        <name>Zn(2+)</name>
        <dbReference type="ChEBI" id="CHEBI:29105"/>
    </cofactor>
</comment>
<dbReference type="InterPro" id="IPR008257">
    <property type="entry name" value="Pept_M19"/>
</dbReference>
<comment type="catalytic activity">
    <reaction evidence="1">
        <text>an L-aminoacyl-L-amino acid + H2O = 2 an L-alpha-amino acid</text>
        <dbReference type="Rhea" id="RHEA:48940"/>
        <dbReference type="ChEBI" id="CHEBI:15377"/>
        <dbReference type="ChEBI" id="CHEBI:59869"/>
        <dbReference type="ChEBI" id="CHEBI:77460"/>
        <dbReference type="EC" id="3.4.13.19"/>
    </reaction>
</comment>
<dbReference type="STRING" id="568069.A0A1J1J8S3"/>
<reference evidence="3 4" key="1">
    <citation type="submission" date="2015-04" db="EMBL/GenBank/DDBJ databases">
        <authorList>
            <person name="Syromyatnikov M.Y."/>
            <person name="Popov V.N."/>
        </authorList>
    </citation>
    <scope>NUCLEOTIDE SEQUENCE [LARGE SCALE GENOMIC DNA]</scope>
</reference>
<keyword evidence="2" id="KW-0812">Transmembrane</keyword>
<keyword evidence="2" id="KW-1133">Transmembrane helix</keyword>
<proteinExistence type="inferred from homology"/>
<evidence type="ECO:0000313" key="3">
    <source>
        <dbReference type="EMBL" id="CRL07329.1"/>
    </source>
</evidence>
<keyword evidence="1" id="KW-0378">Hydrolase</keyword>
<dbReference type="InterPro" id="IPR032466">
    <property type="entry name" value="Metal_Hydrolase"/>
</dbReference>
<keyword evidence="4" id="KW-1185">Reference proteome</keyword>
<dbReference type="OrthoDB" id="445695at2759"/>
<dbReference type="PROSITE" id="PS51365">
    <property type="entry name" value="RENAL_DIPEPTIDASE_2"/>
    <property type="match status" value="1"/>
</dbReference>
<evidence type="ECO:0000313" key="4">
    <source>
        <dbReference type="Proteomes" id="UP000183832"/>
    </source>
</evidence>
<dbReference type="SUPFAM" id="SSF51556">
    <property type="entry name" value="Metallo-dependent hydrolases"/>
    <property type="match status" value="1"/>
</dbReference>
<sequence length="437" mass="47828">MISVSNHEFVDLRHQQPQCKTHFVFTDIEIADLDIPEISSAKYQLKNGNAIGAYKKDSSSSSIASISRKNKGRKIVAVVIILLAIVLFGAGIPIGLQLRSSSLLEARLSFIKRLLTEYPLIGGSLNSLSESNFSQNYFQIRESMVGAILWPVRVPCQAQYLDAVQLALEGIDEAKRIVDRTSGFRIVSTADEMEQAHNEGKIGVLLGLEGGHSLGSSVAVLRMFFSLGARFISLTSFECSNSWIAAHITREQLFEESTPTSMTEFGKIVLKEINRLGMIVEISHLSEPSMMQVLNSAKAPLLVSNASPAASSSANITNIIPDHVLSALSSNGGVLSICIDKLSVKEAIHNINYVRALAGLDHVGLGPTASPKKYALLLAELARDRLWNNASLKKLVGGNIVRVLREVEMNRNKEALSEDWIPQEEIEANAYCRYPEP</sequence>
<dbReference type="GO" id="GO:0070573">
    <property type="term" value="F:metallodipeptidase activity"/>
    <property type="evidence" value="ECO:0007669"/>
    <property type="project" value="InterPro"/>
</dbReference>
<dbReference type="Proteomes" id="UP000183832">
    <property type="component" value="Unassembled WGS sequence"/>
</dbReference>
<keyword evidence="1" id="KW-0645">Protease</keyword>
<dbReference type="AlphaFoldDB" id="A0A1J1J8S3"/>
<keyword evidence="1" id="KW-0482">Metalloprotease</keyword>
<keyword evidence="2" id="KW-0472">Membrane</keyword>
<dbReference type="GO" id="GO:0098552">
    <property type="term" value="C:side of membrane"/>
    <property type="evidence" value="ECO:0007669"/>
    <property type="project" value="UniProtKB-KW"/>
</dbReference>
<keyword evidence="1" id="KW-0862">Zinc</keyword>
<keyword evidence="1" id="KW-0449">Lipoprotein</keyword>
<dbReference type="Pfam" id="PF01244">
    <property type="entry name" value="Peptidase_M19"/>
    <property type="match status" value="1"/>
</dbReference>
<keyword evidence="1" id="KW-0479">Metal-binding</keyword>
<gene>
    <name evidence="3" type="primary">similar to Dipeptidase 2</name>
    <name evidence="3" type="ORF">CLUMA_CG020308</name>
</gene>
<dbReference type="PANTHER" id="PTHR10443">
    <property type="entry name" value="MICROSOMAL DIPEPTIDASE"/>
    <property type="match status" value="1"/>
</dbReference>
<dbReference type="GO" id="GO:0046872">
    <property type="term" value="F:metal ion binding"/>
    <property type="evidence" value="ECO:0007669"/>
    <property type="project" value="UniProtKB-UniRule"/>
</dbReference>
<protein>
    <recommendedName>
        <fullName evidence="1">Dipeptidase</fullName>
        <ecNumber evidence="1">3.4.13.19</ecNumber>
    </recommendedName>
</protein>
<dbReference type="Gene3D" id="3.20.20.140">
    <property type="entry name" value="Metal-dependent hydrolases"/>
    <property type="match status" value="1"/>
</dbReference>
<dbReference type="PANTHER" id="PTHR10443:SF21">
    <property type="entry name" value="DIPEPTIDASE"/>
    <property type="match status" value="1"/>
</dbReference>